<reference evidence="2" key="1">
    <citation type="journal article" date="2019" name="Int. J. Syst. Evol. Microbiol.">
        <title>The Global Catalogue of Microorganisms (GCM) 10K type strain sequencing project: providing services to taxonomists for standard genome sequencing and annotation.</title>
        <authorList>
            <consortium name="The Broad Institute Genomics Platform"/>
            <consortium name="The Broad Institute Genome Sequencing Center for Infectious Disease"/>
            <person name="Wu L."/>
            <person name="Ma J."/>
        </authorList>
    </citation>
    <scope>NUCLEOTIDE SEQUENCE [LARGE SCALE GENOMIC DNA]</scope>
    <source>
        <strain evidence="2">CGMCC 4.7304</strain>
    </source>
</reference>
<accession>A0ABW0YQX4</accession>
<proteinExistence type="predicted"/>
<dbReference type="SUPFAM" id="SSF53901">
    <property type="entry name" value="Thiolase-like"/>
    <property type="match status" value="1"/>
</dbReference>
<dbReference type="Proteomes" id="UP001596083">
    <property type="component" value="Unassembled WGS sequence"/>
</dbReference>
<dbReference type="Gene3D" id="3.40.47.10">
    <property type="match status" value="1"/>
</dbReference>
<comment type="caution">
    <text evidence="1">The sequence shown here is derived from an EMBL/GenBank/DDBJ whole genome shotgun (WGS) entry which is preliminary data.</text>
</comment>
<name>A0ABW0YQX4_9ACTN</name>
<evidence type="ECO:0000313" key="2">
    <source>
        <dbReference type="Proteomes" id="UP001596083"/>
    </source>
</evidence>
<keyword evidence="2" id="KW-1185">Reference proteome</keyword>
<evidence type="ECO:0000313" key="1">
    <source>
        <dbReference type="EMBL" id="MFC5718949.1"/>
    </source>
</evidence>
<evidence type="ECO:0008006" key="3">
    <source>
        <dbReference type="Google" id="ProtNLM"/>
    </source>
</evidence>
<dbReference type="RefSeq" id="WP_390313936.1">
    <property type="nucleotide sequence ID" value="NZ_JBHSPB010000001.1"/>
</dbReference>
<gene>
    <name evidence="1" type="ORF">ACFP1Z_01980</name>
</gene>
<dbReference type="InterPro" id="IPR016039">
    <property type="entry name" value="Thiolase-like"/>
</dbReference>
<sequence length="174" mass="18221">MTVSAVVTSTTVDSGSELPDIPGFVLSVFSPLVNEAARRCLADPRVGEVAGPRTALLLGSVYGDSTTSDTASRNLVAGDVRNPLLFYQSVPTTVLGNIARDHGITGPTISLSATGDPRHELRETAELLFLTDEVDAALLITVELAANPRTARLSHTGDTDVATAVFLRKGESTC</sequence>
<protein>
    <recommendedName>
        <fullName evidence="3">Beta-ketoacyl synthase N-terminal domain-containing protein</fullName>
    </recommendedName>
</protein>
<organism evidence="1 2">
    <name type="scientific">Streptomyces gamaensis</name>
    <dbReference type="NCBI Taxonomy" id="1763542"/>
    <lineage>
        <taxon>Bacteria</taxon>
        <taxon>Bacillati</taxon>
        <taxon>Actinomycetota</taxon>
        <taxon>Actinomycetes</taxon>
        <taxon>Kitasatosporales</taxon>
        <taxon>Streptomycetaceae</taxon>
        <taxon>Streptomyces</taxon>
    </lineage>
</organism>
<dbReference type="EMBL" id="JBHSPB010000001">
    <property type="protein sequence ID" value="MFC5718949.1"/>
    <property type="molecule type" value="Genomic_DNA"/>
</dbReference>